<sequence>MQKVPRRQRFMFSLPGLVLLAAFLISGGVEAFITGVPTASAYETGTNLQAQAAQSQTECIGEQRKPSFRSAVVVGKGEVVCGDLTSFWGNVAIHGEVKGDVLVIGGNVVIDGGVDGNVTLYGGNLNSSPGAHVDGDIHVCGGQRSKEADLLLHGSYFGCPTGVVDMLGSDAGIQFRFWYIVTWVLLGMLLTTLLPEHVMMVRTTIKNKSRRSLALGLLSVLLAPTIFTVLLALIIPIPLAILVAVGLFAAWALGTVAIGWIIGDWIVQRILPHYDTRLVQIGVGMAVLALFGSLPYIGWFVNIGVGILGVGAVFLSRFGTRLYGHPKQPLSW</sequence>
<dbReference type="AlphaFoldDB" id="A0A402AJS9"/>
<dbReference type="InterPro" id="IPR058486">
    <property type="entry name" value="DUF8173"/>
</dbReference>
<evidence type="ECO:0000256" key="1">
    <source>
        <dbReference type="SAM" id="Phobius"/>
    </source>
</evidence>
<protein>
    <recommendedName>
        <fullName evidence="2">DUF8173 domain-containing protein</fullName>
    </recommendedName>
</protein>
<keyword evidence="1" id="KW-0812">Transmembrane</keyword>
<dbReference type="EMBL" id="BIFS01000001">
    <property type="protein sequence ID" value="GCE19438.1"/>
    <property type="molecule type" value="Genomic_DNA"/>
</dbReference>
<evidence type="ECO:0000313" key="4">
    <source>
        <dbReference type="Proteomes" id="UP000287188"/>
    </source>
</evidence>
<keyword evidence="1" id="KW-0472">Membrane</keyword>
<feature type="transmembrane region" description="Helical" evidence="1">
    <location>
        <begin position="215"/>
        <end position="235"/>
    </location>
</feature>
<comment type="caution">
    <text evidence="3">The sequence shown here is derived from an EMBL/GenBank/DDBJ whole genome shotgun (WGS) entry which is preliminary data.</text>
</comment>
<evidence type="ECO:0000259" key="2">
    <source>
        <dbReference type="Pfam" id="PF26514"/>
    </source>
</evidence>
<feature type="transmembrane region" description="Helical" evidence="1">
    <location>
        <begin position="241"/>
        <end position="262"/>
    </location>
</feature>
<feature type="domain" description="DUF8173" evidence="2">
    <location>
        <begin position="180"/>
        <end position="317"/>
    </location>
</feature>
<dbReference type="RefSeq" id="WP_126551317.1">
    <property type="nucleotide sequence ID" value="NZ_BIFS01000001.1"/>
</dbReference>
<gene>
    <name evidence="3" type="ORF">KDK_32380</name>
</gene>
<dbReference type="Pfam" id="PF26514">
    <property type="entry name" value="DUF8173"/>
    <property type="match status" value="1"/>
</dbReference>
<feature type="transmembrane region" description="Helical" evidence="1">
    <location>
        <begin position="177"/>
        <end position="194"/>
    </location>
</feature>
<reference evidence="4" key="1">
    <citation type="submission" date="2018-12" db="EMBL/GenBank/DDBJ databases">
        <title>Tengunoibacter tsumagoiensis gen. nov., sp. nov., Dictyobacter kobayashii sp. nov., D. alpinus sp. nov., and D. joshuensis sp. nov. and description of Dictyobacteraceae fam. nov. within the order Ktedonobacterales isolated from Tengu-no-mugimeshi.</title>
        <authorList>
            <person name="Wang C.M."/>
            <person name="Zheng Y."/>
            <person name="Sakai Y."/>
            <person name="Toyoda A."/>
            <person name="Minakuchi Y."/>
            <person name="Abe K."/>
            <person name="Yokota A."/>
            <person name="Yabe S."/>
        </authorList>
    </citation>
    <scope>NUCLEOTIDE SEQUENCE [LARGE SCALE GENOMIC DNA]</scope>
    <source>
        <strain evidence="4">Uno11</strain>
    </source>
</reference>
<dbReference type="Proteomes" id="UP000287188">
    <property type="component" value="Unassembled WGS sequence"/>
</dbReference>
<organism evidence="3 4">
    <name type="scientific">Dictyobacter kobayashii</name>
    <dbReference type="NCBI Taxonomy" id="2014872"/>
    <lineage>
        <taxon>Bacteria</taxon>
        <taxon>Bacillati</taxon>
        <taxon>Chloroflexota</taxon>
        <taxon>Ktedonobacteria</taxon>
        <taxon>Ktedonobacterales</taxon>
        <taxon>Dictyobacteraceae</taxon>
        <taxon>Dictyobacter</taxon>
    </lineage>
</organism>
<evidence type="ECO:0000313" key="3">
    <source>
        <dbReference type="EMBL" id="GCE19438.1"/>
    </source>
</evidence>
<accession>A0A402AJS9</accession>
<keyword evidence="4" id="KW-1185">Reference proteome</keyword>
<dbReference type="OrthoDB" id="151039at2"/>
<feature type="transmembrane region" description="Helical" evidence="1">
    <location>
        <begin position="274"/>
        <end position="291"/>
    </location>
</feature>
<keyword evidence="1" id="KW-1133">Transmembrane helix</keyword>
<feature type="transmembrane region" description="Helical" evidence="1">
    <location>
        <begin position="297"/>
        <end position="318"/>
    </location>
</feature>
<name>A0A402AJS9_9CHLR</name>
<proteinExistence type="predicted"/>